<protein>
    <submittedName>
        <fullName evidence="3">Uncharacterized protein</fullName>
    </submittedName>
</protein>
<dbReference type="Proteomes" id="UP001194468">
    <property type="component" value="Unassembled WGS sequence"/>
</dbReference>
<evidence type="ECO:0000313" key="4">
    <source>
        <dbReference type="Proteomes" id="UP001194468"/>
    </source>
</evidence>
<keyword evidence="1" id="KW-0472">Membrane</keyword>
<keyword evidence="1" id="KW-1133">Transmembrane helix</keyword>
<keyword evidence="4" id="KW-1185">Reference proteome</keyword>
<dbReference type="AlphaFoldDB" id="A0AAD4GDX1"/>
<keyword evidence="1" id="KW-0812">Transmembrane</keyword>
<evidence type="ECO:0000313" key="3">
    <source>
        <dbReference type="EMBL" id="KAF8439016.1"/>
    </source>
</evidence>
<feature type="transmembrane region" description="Helical" evidence="1">
    <location>
        <begin position="75"/>
        <end position="96"/>
    </location>
</feature>
<dbReference type="EMBL" id="WHUW01000015">
    <property type="protein sequence ID" value="KAF8439016.1"/>
    <property type="molecule type" value="Genomic_DNA"/>
</dbReference>
<evidence type="ECO:0000256" key="1">
    <source>
        <dbReference type="SAM" id="Phobius"/>
    </source>
</evidence>
<name>A0AAD4GDX1_BOLED</name>
<keyword evidence="2" id="KW-0732">Signal</keyword>
<sequence length="104" mass="10846">MLVVIIHVFGTLVYTRPSSARCDGGSGSGPEPEFGFADEAPDLVWRASGTALSARACDDSEPMLDLPGAGAEAVVLWYILGLILGLDGFPAAACACKRRYSQVA</sequence>
<feature type="signal peptide" evidence="2">
    <location>
        <begin position="1"/>
        <end position="20"/>
    </location>
</feature>
<proteinExistence type="predicted"/>
<reference evidence="3" key="2">
    <citation type="journal article" date="2020" name="Nat. Commun.">
        <title>Large-scale genome sequencing of mycorrhizal fungi provides insights into the early evolution of symbiotic traits.</title>
        <authorList>
            <person name="Miyauchi S."/>
            <person name="Kiss E."/>
            <person name="Kuo A."/>
            <person name="Drula E."/>
            <person name="Kohler A."/>
            <person name="Sanchez-Garcia M."/>
            <person name="Morin E."/>
            <person name="Andreopoulos B."/>
            <person name="Barry K.W."/>
            <person name="Bonito G."/>
            <person name="Buee M."/>
            <person name="Carver A."/>
            <person name="Chen C."/>
            <person name="Cichocki N."/>
            <person name="Clum A."/>
            <person name="Culley D."/>
            <person name="Crous P.W."/>
            <person name="Fauchery L."/>
            <person name="Girlanda M."/>
            <person name="Hayes R.D."/>
            <person name="Keri Z."/>
            <person name="LaButti K."/>
            <person name="Lipzen A."/>
            <person name="Lombard V."/>
            <person name="Magnuson J."/>
            <person name="Maillard F."/>
            <person name="Murat C."/>
            <person name="Nolan M."/>
            <person name="Ohm R.A."/>
            <person name="Pangilinan J."/>
            <person name="Pereira M.F."/>
            <person name="Perotto S."/>
            <person name="Peter M."/>
            <person name="Pfister S."/>
            <person name="Riley R."/>
            <person name="Sitrit Y."/>
            <person name="Stielow J.B."/>
            <person name="Szollosi G."/>
            <person name="Zifcakova L."/>
            <person name="Stursova M."/>
            <person name="Spatafora J.W."/>
            <person name="Tedersoo L."/>
            <person name="Vaario L.M."/>
            <person name="Yamada A."/>
            <person name="Yan M."/>
            <person name="Wang P."/>
            <person name="Xu J."/>
            <person name="Bruns T."/>
            <person name="Baldrian P."/>
            <person name="Vilgalys R."/>
            <person name="Dunand C."/>
            <person name="Henrissat B."/>
            <person name="Grigoriev I.V."/>
            <person name="Hibbett D."/>
            <person name="Nagy L.G."/>
            <person name="Martin F.M."/>
        </authorList>
    </citation>
    <scope>NUCLEOTIDE SEQUENCE</scope>
    <source>
        <strain evidence="3">BED1</strain>
    </source>
</reference>
<organism evidence="3 4">
    <name type="scientific">Boletus edulis BED1</name>
    <dbReference type="NCBI Taxonomy" id="1328754"/>
    <lineage>
        <taxon>Eukaryota</taxon>
        <taxon>Fungi</taxon>
        <taxon>Dikarya</taxon>
        <taxon>Basidiomycota</taxon>
        <taxon>Agaricomycotina</taxon>
        <taxon>Agaricomycetes</taxon>
        <taxon>Agaricomycetidae</taxon>
        <taxon>Boletales</taxon>
        <taxon>Boletineae</taxon>
        <taxon>Boletaceae</taxon>
        <taxon>Boletoideae</taxon>
        <taxon>Boletus</taxon>
    </lineage>
</organism>
<evidence type="ECO:0000256" key="2">
    <source>
        <dbReference type="SAM" id="SignalP"/>
    </source>
</evidence>
<gene>
    <name evidence="3" type="ORF">L210DRAFT_3542982</name>
</gene>
<reference evidence="3" key="1">
    <citation type="submission" date="2019-10" db="EMBL/GenBank/DDBJ databases">
        <authorList>
            <consortium name="DOE Joint Genome Institute"/>
            <person name="Kuo A."/>
            <person name="Miyauchi S."/>
            <person name="Kiss E."/>
            <person name="Drula E."/>
            <person name="Kohler A."/>
            <person name="Sanchez-Garcia M."/>
            <person name="Andreopoulos B."/>
            <person name="Barry K.W."/>
            <person name="Bonito G."/>
            <person name="Buee M."/>
            <person name="Carver A."/>
            <person name="Chen C."/>
            <person name="Cichocki N."/>
            <person name="Clum A."/>
            <person name="Culley D."/>
            <person name="Crous P.W."/>
            <person name="Fauchery L."/>
            <person name="Girlanda M."/>
            <person name="Hayes R."/>
            <person name="Keri Z."/>
            <person name="LaButti K."/>
            <person name="Lipzen A."/>
            <person name="Lombard V."/>
            <person name="Magnuson J."/>
            <person name="Maillard F."/>
            <person name="Morin E."/>
            <person name="Murat C."/>
            <person name="Nolan M."/>
            <person name="Ohm R."/>
            <person name="Pangilinan J."/>
            <person name="Pereira M."/>
            <person name="Perotto S."/>
            <person name="Peter M."/>
            <person name="Riley R."/>
            <person name="Sitrit Y."/>
            <person name="Stielow B."/>
            <person name="Szollosi G."/>
            <person name="Zifcakova L."/>
            <person name="Stursova M."/>
            <person name="Spatafora J.W."/>
            <person name="Tedersoo L."/>
            <person name="Vaario L.-M."/>
            <person name="Yamada A."/>
            <person name="Yan M."/>
            <person name="Wang P."/>
            <person name="Xu J."/>
            <person name="Bruns T."/>
            <person name="Baldrian P."/>
            <person name="Vilgalys R."/>
            <person name="Henrissat B."/>
            <person name="Grigoriev I.V."/>
            <person name="Hibbett D."/>
            <person name="Nagy L.G."/>
            <person name="Martin F.M."/>
        </authorList>
    </citation>
    <scope>NUCLEOTIDE SEQUENCE</scope>
    <source>
        <strain evidence="3">BED1</strain>
    </source>
</reference>
<feature type="chain" id="PRO_5042082370" evidence="2">
    <location>
        <begin position="21"/>
        <end position="104"/>
    </location>
</feature>
<accession>A0AAD4GDX1</accession>
<comment type="caution">
    <text evidence="3">The sequence shown here is derived from an EMBL/GenBank/DDBJ whole genome shotgun (WGS) entry which is preliminary data.</text>
</comment>